<dbReference type="Gene3D" id="3.40.50.1820">
    <property type="entry name" value="alpha/beta hydrolase"/>
    <property type="match status" value="1"/>
</dbReference>
<dbReference type="PANTHER" id="PTHR43194:SF2">
    <property type="entry name" value="PEROXISOMAL MEMBRANE PROTEIN LPX1"/>
    <property type="match status" value="1"/>
</dbReference>
<reference evidence="2 3" key="1">
    <citation type="journal article" date="2014" name="BMC Genomics">
        <title>Comparative genome sequencing reveals chemotype-specific gene clusters in the toxigenic black mold Stachybotrys.</title>
        <authorList>
            <person name="Semeiks J."/>
            <person name="Borek D."/>
            <person name="Otwinowski Z."/>
            <person name="Grishin N.V."/>
        </authorList>
    </citation>
    <scope>NUCLEOTIDE SEQUENCE [LARGE SCALE GENOMIC DNA]</scope>
    <source>
        <strain evidence="3">CBS 109288 / IBT 7711</strain>
    </source>
</reference>
<name>A0A084AFI8_STACB</name>
<organism evidence="2 3">
    <name type="scientific">Stachybotrys chartarum (strain CBS 109288 / IBT 7711)</name>
    <name type="common">Toxic black mold</name>
    <name type="synonym">Stilbospora chartarum</name>
    <dbReference type="NCBI Taxonomy" id="1280523"/>
    <lineage>
        <taxon>Eukaryota</taxon>
        <taxon>Fungi</taxon>
        <taxon>Dikarya</taxon>
        <taxon>Ascomycota</taxon>
        <taxon>Pezizomycotina</taxon>
        <taxon>Sordariomycetes</taxon>
        <taxon>Hypocreomycetidae</taxon>
        <taxon>Hypocreales</taxon>
        <taxon>Stachybotryaceae</taxon>
        <taxon>Stachybotrys</taxon>
    </lineage>
</organism>
<dbReference type="Pfam" id="PF12697">
    <property type="entry name" value="Abhydrolase_6"/>
    <property type="match status" value="1"/>
</dbReference>
<dbReference type="InterPro" id="IPR000073">
    <property type="entry name" value="AB_hydrolase_1"/>
</dbReference>
<dbReference type="InterPro" id="IPR050228">
    <property type="entry name" value="Carboxylesterase_BioH"/>
</dbReference>
<dbReference type="SUPFAM" id="SSF53474">
    <property type="entry name" value="alpha/beta-Hydrolases"/>
    <property type="match status" value="1"/>
</dbReference>
<protein>
    <recommendedName>
        <fullName evidence="1">AB hydrolase-1 domain-containing protein</fullName>
    </recommendedName>
</protein>
<gene>
    <name evidence="2" type="ORF">S7711_07429</name>
</gene>
<dbReference type="EMBL" id="KL648754">
    <property type="protein sequence ID" value="KEY64067.1"/>
    <property type="molecule type" value="Genomic_DNA"/>
</dbReference>
<sequence>MLNLHYTFKWLSWSRPTGAPRPPPEGLERHWVETPDGRIEVLAAVPTKPSGGPPLVFVHGGMGCAWVWGDYMRYCASKHGITCYAVSLRGHGESWHPSYLKLVFGTTRRMLADDLVVCIRWVQDREGGEVVLVGHSSGGGLSQDILSQGDVSVKGLALLGAVPGFGSMGVYRNWARLDPWFSLRMLLHGWHPNSPLSHPVLVRRAFFSNDISDAYLSEFQGRLSRYESFRWALSMMRTFADPARTLTHINGGSAPKMLIMTGSEDKIVTPAVAEQLAAFYREAAAGREAVEVLLVPTAGHHLQNDLNWEDGAMKLVGFYQRL</sequence>
<feature type="domain" description="AB hydrolase-1" evidence="1">
    <location>
        <begin position="55"/>
        <end position="302"/>
    </location>
</feature>
<dbReference type="HOGENOM" id="CLU_051715_1_0_1"/>
<dbReference type="OrthoDB" id="8119704at2759"/>
<dbReference type="Proteomes" id="UP000028045">
    <property type="component" value="Unassembled WGS sequence"/>
</dbReference>
<accession>A0A084AFI8</accession>
<evidence type="ECO:0000313" key="3">
    <source>
        <dbReference type="Proteomes" id="UP000028045"/>
    </source>
</evidence>
<keyword evidence="3" id="KW-1185">Reference proteome</keyword>
<evidence type="ECO:0000259" key="1">
    <source>
        <dbReference type="Pfam" id="PF12697"/>
    </source>
</evidence>
<proteinExistence type="predicted"/>
<dbReference type="InterPro" id="IPR029058">
    <property type="entry name" value="AB_hydrolase_fold"/>
</dbReference>
<evidence type="ECO:0000313" key="2">
    <source>
        <dbReference type="EMBL" id="KEY64067.1"/>
    </source>
</evidence>
<dbReference type="AlphaFoldDB" id="A0A084AFI8"/>
<dbReference type="PANTHER" id="PTHR43194">
    <property type="entry name" value="HYDROLASE ALPHA/BETA FOLD FAMILY"/>
    <property type="match status" value="1"/>
</dbReference>